<comment type="caution">
    <text evidence="6">The sequence shown here is derived from an EMBL/GenBank/DDBJ whole genome shotgun (WGS) entry which is preliminary data.</text>
</comment>
<evidence type="ECO:0000256" key="2">
    <source>
        <dbReference type="ARBA" id="ARBA00022723"/>
    </source>
</evidence>
<feature type="non-terminal residue" evidence="6">
    <location>
        <position position="1"/>
    </location>
</feature>
<dbReference type="AlphaFoldDB" id="X0RKT2"/>
<dbReference type="GO" id="GO:0009055">
    <property type="term" value="F:electron transfer activity"/>
    <property type="evidence" value="ECO:0007669"/>
    <property type="project" value="InterPro"/>
</dbReference>
<sequence length="294" mass="31976">VKLVPPKDKKIDTVILNGCECEPYITADHRVMLEYGEKVLSGLSIIKKVLSPDDVYIAIEDNKEDAIDHLEELVVSMGFKDEFKIIPLESKYPTGAEKTLIGTILGREVPIGGLPLDIGVIVQNVGTAKAIHDAIFEGKPLIERVVTVTGAVKNPKNLLVRLGTPLRSLIEYCGGIEGKANEIILGGPMMGISHYDLGFPVTKGTSCVLVKETIPVKEQECINCGRCLSVCPMNLMPTMFARYAKAGRYDACKEAYIDSCVECGTCAYACPARIPIVQYTKVAKSELSKRAANK</sequence>
<dbReference type="InterPro" id="IPR019554">
    <property type="entry name" value="Soluble_ligand-bd"/>
</dbReference>
<evidence type="ECO:0000313" key="6">
    <source>
        <dbReference type="EMBL" id="GAF69403.1"/>
    </source>
</evidence>
<dbReference type="Pfam" id="PF10531">
    <property type="entry name" value="SLBB"/>
    <property type="match status" value="1"/>
</dbReference>
<dbReference type="InterPro" id="IPR011538">
    <property type="entry name" value="Nuo51_FMN-bd"/>
</dbReference>
<keyword evidence="2" id="KW-0479">Metal-binding</keyword>
<name>X0RKT2_9ZZZZ</name>
<dbReference type="GO" id="GO:0016020">
    <property type="term" value="C:membrane"/>
    <property type="evidence" value="ECO:0007669"/>
    <property type="project" value="InterPro"/>
</dbReference>
<dbReference type="GO" id="GO:0046872">
    <property type="term" value="F:metal ion binding"/>
    <property type="evidence" value="ECO:0007669"/>
    <property type="project" value="UniProtKB-KW"/>
</dbReference>
<dbReference type="PROSITE" id="PS00198">
    <property type="entry name" value="4FE4S_FER_1"/>
    <property type="match status" value="2"/>
</dbReference>
<dbReference type="Gene3D" id="3.30.70.20">
    <property type="match status" value="1"/>
</dbReference>
<proteinExistence type="inferred from homology"/>
<accession>X0RKT2</accession>
<dbReference type="HAMAP" id="MF_00461">
    <property type="entry name" value="RsxC_RnfC"/>
    <property type="match status" value="1"/>
</dbReference>
<keyword evidence="4" id="KW-0411">Iron-sulfur</keyword>
<keyword evidence="1" id="KW-0004">4Fe-4S</keyword>
<dbReference type="InterPro" id="IPR017900">
    <property type="entry name" value="4Fe4S_Fe_S_CS"/>
</dbReference>
<dbReference type="PROSITE" id="PS51379">
    <property type="entry name" value="4FE4S_FER_2"/>
    <property type="match status" value="2"/>
</dbReference>
<evidence type="ECO:0000256" key="3">
    <source>
        <dbReference type="ARBA" id="ARBA00023004"/>
    </source>
</evidence>
<reference evidence="6" key="1">
    <citation type="journal article" date="2014" name="Front. Microbiol.">
        <title>High frequency of phylogenetically diverse reductive dehalogenase-homologous genes in deep subseafloor sedimentary metagenomes.</title>
        <authorList>
            <person name="Kawai M."/>
            <person name="Futagami T."/>
            <person name="Toyoda A."/>
            <person name="Takaki Y."/>
            <person name="Nishi S."/>
            <person name="Hori S."/>
            <person name="Arai W."/>
            <person name="Tsubouchi T."/>
            <person name="Morono Y."/>
            <person name="Uchiyama I."/>
            <person name="Ito T."/>
            <person name="Fujiyama A."/>
            <person name="Inagaki F."/>
            <person name="Takami H."/>
        </authorList>
    </citation>
    <scope>NUCLEOTIDE SEQUENCE</scope>
    <source>
        <strain evidence="6">Expedition CK06-06</strain>
    </source>
</reference>
<dbReference type="GO" id="GO:0051539">
    <property type="term" value="F:4 iron, 4 sulfur cluster binding"/>
    <property type="evidence" value="ECO:0007669"/>
    <property type="project" value="UniProtKB-KW"/>
</dbReference>
<feature type="domain" description="4Fe-4S ferredoxin-type" evidence="5">
    <location>
        <begin position="212"/>
        <end position="242"/>
    </location>
</feature>
<evidence type="ECO:0000256" key="4">
    <source>
        <dbReference type="ARBA" id="ARBA00023014"/>
    </source>
</evidence>
<protein>
    <recommendedName>
        <fullName evidence="5">4Fe-4S ferredoxin-type domain-containing protein</fullName>
    </recommendedName>
</protein>
<dbReference type="SUPFAM" id="SSF142019">
    <property type="entry name" value="Nqo1 FMN-binding domain-like"/>
    <property type="match status" value="1"/>
</dbReference>
<keyword evidence="3" id="KW-0408">Iron</keyword>
<evidence type="ECO:0000256" key="1">
    <source>
        <dbReference type="ARBA" id="ARBA00022485"/>
    </source>
</evidence>
<feature type="domain" description="4Fe-4S ferredoxin-type" evidence="5">
    <location>
        <begin position="253"/>
        <end position="280"/>
    </location>
</feature>
<dbReference type="EMBL" id="BARS01003869">
    <property type="protein sequence ID" value="GAF69403.1"/>
    <property type="molecule type" value="Genomic_DNA"/>
</dbReference>
<dbReference type="Gene3D" id="3.10.20.600">
    <property type="match status" value="1"/>
</dbReference>
<dbReference type="Gene3D" id="3.40.50.11540">
    <property type="entry name" value="NADH-ubiquinone oxidoreductase 51kDa subunit"/>
    <property type="match status" value="1"/>
</dbReference>
<dbReference type="InterPro" id="IPR037225">
    <property type="entry name" value="Nuo51_FMN-bd_sf"/>
</dbReference>
<dbReference type="PANTHER" id="PTHR43034:SF2">
    <property type="entry name" value="ION-TRANSLOCATING OXIDOREDUCTASE COMPLEX SUBUNIT C"/>
    <property type="match status" value="1"/>
</dbReference>
<organism evidence="6">
    <name type="scientific">marine sediment metagenome</name>
    <dbReference type="NCBI Taxonomy" id="412755"/>
    <lineage>
        <taxon>unclassified sequences</taxon>
        <taxon>metagenomes</taxon>
        <taxon>ecological metagenomes</taxon>
    </lineage>
</organism>
<dbReference type="PANTHER" id="PTHR43034">
    <property type="entry name" value="ION-TRANSLOCATING OXIDOREDUCTASE COMPLEX SUBUNIT C"/>
    <property type="match status" value="1"/>
</dbReference>
<dbReference type="Pfam" id="PF12838">
    <property type="entry name" value="Fer4_7"/>
    <property type="match status" value="1"/>
</dbReference>
<gene>
    <name evidence="6" type="ORF">S01H1_07513</name>
</gene>
<dbReference type="InterPro" id="IPR017896">
    <property type="entry name" value="4Fe4S_Fe-S-bd"/>
</dbReference>
<dbReference type="NCBIfam" id="TIGR01945">
    <property type="entry name" value="rnfC"/>
    <property type="match status" value="1"/>
</dbReference>
<dbReference type="SUPFAM" id="SSF46548">
    <property type="entry name" value="alpha-helical ferredoxin"/>
    <property type="match status" value="1"/>
</dbReference>
<evidence type="ECO:0000259" key="5">
    <source>
        <dbReference type="PROSITE" id="PS51379"/>
    </source>
</evidence>
<dbReference type="InterPro" id="IPR010208">
    <property type="entry name" value="Ion_transpt_RnfC/RsxC"/>
</dbReference>
<dbReference type="Pfam" id="PF01512">
    <property type="entry name" value="Complex1_51K"/>
    <property type="match status" value="1"/>
</dbReference>